<evidence type="ECO:0000256" key="2">
    <source>
        <dbReference type="SAM" id="MobiDB-lite"/>
    </source>
</evidence>
<evidence type="ECO:0000256" key="3">
    <source>
        <dbReference type="SAM" id="Phobius"/>
    </source>
</evidence>
<feature type="region of interest" description="Disordered" evidence="2">
    <location>
        <begin position="1"/>
        <end position="21"/>
    </location>
</feature>
<name>A0AAQ3SU71_PASNO</name>
<dbReference type="AlphaFoldDB" id="A0AAQ3SU71"/>
<evidence type="ECO:0000256" key="1">
    <source>
        <dbReference type="ARBA" id="ARBA00008668"/>
    </source>
</evidence>
<dbReference type="CDD" id="cd01837">
    <property type="entry name" value="SGNH_plant_lipase_like"/>
    <property type="match status" value="1"/>
</dbReference>
<comment type="similarity">
    <text evidence="1">Belongs to the 'GDSL' lipolytic enzyme family.</text>
</comment>
<feature type="transmembrane region" description="Helical" evidence="3">
    <location>
        <begin position="37"/>
        <end position="57"/>
    </location>
</feature>
<dbReference type="SUPFAM" id="SSF52266">
    <property type="entry name" value="SGNH hydrolase"/>
    <property type="match status" value="1"/>
</dbReference>
<proteinExistence type="inferred from homology"/>
<keyword evidence="3" id="KW-1133">Transmembrane helix</keyword>
<sequence length="390" mass="41136">CSFFHHHHHTHTPVPTATPASSTRALRTRRTMKMSSVPAAAAVLAVLLLSAAAATVVRGQALVPGVMIFGDSVVDAGNNNRLATLVRADFPPYGRDFPATHAPTGRFCNGKLATDYTVENLGLSSYPPAYLSEEAQSSNKSLLHGANFASGAAGYLDATAALYGAISLSRQAGYFREYQSRVAASAGAQRAKALTSESIYVVSAGTSDYVQNYYVNPVLTAAYTPDQFADALMQPFTTFVEGLYSLGARRIGVTSLPPMGCLPASVTLFGGGAGGCVERLNNDSLTFNRKLGAAADAVKRQHSDLKLVVFDIYHPLLDLVNNPTSAGFFESRRACCGTGTIETSVLCHQGAPGTCTNATGYVFWDGFHPTDAANKVLADALLLQGLQLIA</sequence>
<keyword evidence="3" id="KW-0812">Transmembrane</keyword>
<dbReference type="PANTHER" id="PTHR45642">
    <property type="entry name" value="GDSL ESTERASE/LIPASE EXL3"/>
    <property type="match status" value="1"/>
</dbReference>
<dbReference type="PANTHER" id="PTHR45642:SF67">
    <property type="entry name" value="GDSL-LIKE LIPASE_ACYLHYDROLASE FAMILY PROTEIN, EXPRESSED"/>
    <property type="match status" value="1"/>
</dbReference>
<dbReference type="FunFam" id="3.40.50.1110:FF:000003">
    <property type="entry name" value="GDSL esterase/lipase APG"/>
    <property type="match status" value="1"/>
</dbReference>
<dbReference type="InterPro" id="IPR050592">
    <property type="entry name" value="GDSL_lipolytic_enzyme"/>
</dbReference>
<dbReference type="InterPro" id="IPR008265">
    <property type="entry name" value="Lipase_GDSL_AS"/>
</dbReference>
<dbReference type="Proteomes" id="UP001341281">
    <property type="component" value="Chromosome 02"/>
</dbReference>
<dbReference type="InterPro" id="IPR001087">
    <property type="entry name" value="GDSL"/>
</dbReference>
<keyword evidence="3" id="KW-0472">Membrane</keyword>
<accession>A0AAQ3SU71</accession>
<feature type="compositionally biased region" description="Low complexity" evidence="2">
    <location>
        <begin position="12"/>
        <end position="21"/>
    </location>
</feature>
<feature type="compositionally biased region" description="Basic residues" evidence="2">
    <location>
        <begin position="1"/>
        <end position="11"/>
    </location>
</feature>
<dbReference type="EMBL" id="CP144746">
    <property type="protein sequence ID" value="WVZ60107.1"/>
    <property type="molecule type" value="Genomic_DNA"/>
</dbReference>
<dbReference type="PROSITE" id="PS01098">
    <property type="entry name" value="LIPASE_GDSL_SER"/>
    <property type="match status" value="1"/>
</dbReference>
<protein>
    <submittedName>
        <fullName evidence="4">Uncharacterized protein</fullName>
    </submittedName>
</protein>
<gene>
    <name evidence="4" type="ORF">U9M48_010170</name>
</gene>
<keyword evidence="5" id="KW-1185">Reference proteome</keyword>
<organism evidence="4 5">
    <name type="scientific">Paspalum notatum var. saurae</name>
    <dbReference type="NCBI Taxonomy" id="547442"/>
    <lineage>
        <taxon>Eukaryota</taxon>
        <taxon>Viridiplantae</taxon>
        <taxon>Streptophyta</taxon>
        <taxon>Embryophyta</taxon>
        <taxon>Tracheophyta</taxon>
        <taxon>Spermatophyta</taxon>
        <taxon>Magnoliopsida</taxon>
        <taxon>Liliopsida</taxon>
        <taxon>Poales</taxon>
        <taxon>Poaceae</taxon>
        <taxon>PACMAD clade</taxon>
        <taxon>Panicoideae</taxon>
        <taxon>Andropogonodae</taxon>
        <taxon>Paspaleae</taxon>
        <taxon>Paspalinae</taxon>
        <taxon>Paspalum</taxon>
    </lineage>
</organism>
<feature type="non-terminal residue" evidence="4">
    <location>
        <position position="1"/>
    </location>
</feature>
<dbReference type="GO" id="GO:0016298">
    <property type="term" value="F:lipase activity"/>
    <property type="evidence" value="ECO:0007669"/>
    <property type="project" value="InterPro"/>
</dbReference>
<evidence type="ECO:0000313" key="4">
    <source>
        <dbReference type="EMBL" id="WVZ60107.1"/>
    </source>
</evidence>
<dbReference type="Gene3D" id="3.40.50.1110">
    <property type="entry name" value="SGNH hydrolase"/>
    <property type="match status" value="1"/>
</dbReference>
<dbReference type="GO" id="GO:0006629">
    <property type="term" value="P:lipid metabolic process"/>
    <property type="evidence" value="ECO:0007669"/>
    <property type="project" value="InterPro"/>
</dbReference>
<reference evidence="4 5" key="1">
    <citation type="submission" date="2024-02" db="EMBL/GenBank/DDBJ databases">
        <title>High-quality chromosome-scale genome assembly of Pensacola bahiagrass (Paspalum notatum Flugge var. saurae).</title>
        <authorList>
            <person name="Vega J.M."/>
            <person name="Podio M."/>
            <person name="Orjuela J."/>
            <person name="Siena L.A."/>
            <person name="Pessino S.C."/>
            <person name="Combes M.C."/>
            <person name="Mariac C."/>
            <person name="Albertini E."/>
            <person name="Pupilli F."/>
            <person name="Ortiz J.P.A."/>
            <person name="Leblanc O."/>
        </authorList>
    </citation>
    <scope>NUCLEOTIDE SEQUENCE [LARGE SCALE GENOMIC DNA]</scope>
    <source>
        <strain evidence="4">R1</strain>
        <tissue evidence="4">Leaf</tissue>
    </source>
</reference>
<dbReference type="Pfam" id="PF00657">
    <property type="entry name" value="Lipase_GDSL"/>
    <property type="match status" value="1"/>
</dbReference>
<evidence type="ECO:0000313" key="5">
    <source>
        <dbReference type="Proteomes" id="UP001341281"/>
    </source>
</evidence>
<dbReference type="InterPro" id="IPR035669">
    <property type="entry name" value="SGNH_plant_lipase-like"/>
</dbReference>
<dbReference type="InterPro" id="IPR036514">
    <property type="entry name" value="SGNH_hydro_sf"/>
</dbReference>